<protein>
    <submittedName>
        <fullName evidence="1">Uncharacterized protein</fullName>
    </submittedName>
</protein>
<dbReference type="KEGG" id="lrs:PX52LOC_07941"/>
<accession>A0A5C1ANK1</accession>
<proteinExistence type="predicted"/>
<gene>
    <name evidence="1" type="ORF">PX52LOC_07941</name>
</gene>
<keyword evidence="2" id="KW-1185">Reference proteome</keyword>
<sequence>MYIGPRTRYTIEHPRAWRLGEPRALLGLGDWLAGKLPPRQIRLLTKIVTQAGSFAAVGDSA</sequence>
<evidence type="ECO:0000313" key="1">
    <source>
        <dbReference type="EMBL" id="QEL20821.1"/>
    </source>
</evidence>
<dbReference type="EMBL" id="CP042425">
    <property type="protein sequence ID" value="QEL20821.1"/>
    <property type="molecule type" value="Genomic_DNA"/>
</dbReference>
<name>A0A5C1ANK1_9BACT</name>
<dbReference type="AlphaFoldDB" id="A0A5C1ANK1"/>
<organism evidence="1 2">
    <name type="scientific">Limnoglobus roseus</name>
    <dbReference type="NCBI Taxonomy" id="2598579"/>
    <lineage>
        <taxon>Bacteria</taxon>
        <taxon>Pseudomonadati</taxon>
        <taxon>Planctomycetota</taxon>
        <taxon>Planctomycetia</taxon>
        <taxon>Gemmatales</taxon>
        <taxon>Gemmataceae</taxon>
        <taxon>Limnoglobus</taxon>
    </lineage>
</organism>
<reference evidence="2" key="1">
    <citation type="submission" date="2019-08" db="EMBL/GenBank/DDBJ databases">
        <title>Limnoglobus roseus gen. nov., sp. nov., a novel freshwater planctomycete with a giant genome from the family Gemmataceae.</title>
        <authorList>
            <person name="Kulichevskaya I.S."/>
            <person name="Naumoff D.G."/>
            <person name="Miroshnikov K."/>
            <person name="Ivanova A."/>
            <person name="Philippov D.A."/>
            <person name="Hakobyan A."/>
            <person name="Rijpstra I.C."/>
            <person name="Sinninghe Damste J.S."/>
            <person name="Liesack W."/>
            <person name="Dedysh S.N."/>
        </authorList>
    </citation>
    <scope>NUCLEOTIDE SEQUENCE [LARGE SCALE GENOMIC DNA]</scope>
    <source>
        <strain evidence="2">PX52</strain>
    </source>
</reference>
<evidence type="ECO:0000313" key="2">
    <source>
        <dbReference type="Proteomes" id="UP000324974"/>
    </source>
</evidence>
<dbReference type="Proteomes" id="UP000324974">
    <property type="component" value="Chromosome"/>
</dbReference>